<sequence length="218" mass="24024">MQQFLNILGRTTQLGAYIAEAPDQEWSPRRALSYVAENLEMEGVHTPATWLHNHALDPEASTPEWALRMLESYLTRRARIVEESTTEQQSGQQLQPPPPEPANQQYAQLLVAEVADESPSQLNTAYETATEQLQELPDMGLGLIQDGETVQPNSNPAPEFHQRLEAALARTRDQREQNAGIAGQSNRVASRPGSRESPTTLASGTPPSYPPGYGPRTT</sequence>
<dbReference type="KEGG" id="dsq:DICSQDRAFT_173655"/>
<dbReference type="EMBL" id="JH719446">
    <property type="protein sequence ID" value="EJF57687.1"/>
    <property type="molecule type" value="Genomic_DNA"/>
</dbReference>
<evidence type="ECO:0000313" key="3">
    <source>
        <dbReference type="Proteomes" id="UP000053319"/>
    </source>
</evidence>
<dbReference type="GeneID" id="18839805"/>
<gene>
    <name evidence="2" type="ORF">DICSQDRAFT_173655</name>
</gene>
<name>R7SRW5_DICSQ</name>
<evidence type="ECO:0000256" key="1">
    <source>
        <dbReference type="SAM" id="MobiDB-lite"/>
    </source>
</evidence>
<accession>R7SRW5</accession>
<proteinExistence type="predicted"/>
<dbReference type="HOGENOM" id="CLU_1266861_0_0_1"/>
<feature type="region of interest" description="Disordered" evidence="1">
    <location>
        <begin position="170"/>
        <end position="218"/>
    </location>
</feature>
<reference evidence="2 3" key="1">
    <citation type="journal article" date="2012" name="Science">
        <title>The Paleozoic origin of enzymatic lignin decomposition reconstructed from 31 fungal genomes.</title>
        <authorList>
            <person name="Floudas D."/>
            <person name="Binder M."/>
            <person name="Riley R."/>
            <person name="Barry K."/>
            <person name="Blanchette R.A."/>
            <person name="Henrissat B."/>
            <person name="Martinez A.T."/>
            <person name="Otillar R."/>
            <person name="Spatafora J.W."/>
            <person name="Yadav J.S."/>
            <person name="Aerts A."/>
            <person name="Benoit I."/>
            <person name="Boyd A."/>
            <person name="Carlson A."/>
            <person name="Copeland A."/>
            <person name="Coutinho P.M."/>
            <person name="de Vries R.P."/>
            <person name="Ferreira P."/>
            <person name="Findley K."/>
            <person name="Foster B."/>
            <person name="Gaskell J."/>
            <person name="Glotzer D."/>
            <person name="Gorecki P."/>
            <person name="Heitman J."/>
            <person name="Hesse C."/>
            <person name="Hori C."/>
            <person name="Igarashi K."/>
            <person name="Jurgens J.A."/>
            <person name="Kallen N."/>
            <person name="Kersten P."/>
            <person name="Kohler A."/>
            <person name="Kuees U."/>
            <person name="Kumar T.K.A."/>
            <person name="Kuo A."/>
            <person name="LaButti K."/>
            <person name="Larrondo L.F."/>
            <person name="Lindquist E."/>
            <person name="Ling A."/>
            <person name="Lombard V."/>
            <person name="Lucas S."/>
            <person name="Lundell T."/>
            <person name="Martin R."/>
            <person name="McLaughlin D.J."/>
            <person name="Morgenstern I."/>
            <person name="Morin E."/>
            <person name="Murat C."/>
            <person name="Nagy L.G."/>
            <person name="Nolan M."/>
            <person name="Ohm R.A."/>
            <person name="Patyshakuliyeva A."/>
            <person name="Rokas A."/>
            <person name="Ruiz-Duenas F.J."/>
            <person name="Sabat G."/>
            <person name="Salamov A."/>
            <person name="Samejima M."/>
            <person name="Schmutz J."/>
            <person name="Slot J.C."/>
            <person name="St John F."/>
            <person name="Stenlid J."/>
            <person name="Sun H."/>
            <person name="Sun S."/>
            <person name="Syed K."/>
            <person name="Tsang A."/>
            <person name="Wiebenga A."/>
            <person name="Young D."/>
            <person name="Pisabarro A."/>
            <person name="Eastwood D.C."/>
            <person name="Martin F."/>
            <person name="Cullen D."/>
            <person name="Grigoriev I.V."/>
            <person name="Hibbett D.S."/>
        </authorList>
    </citation>
    <scope>NUCLEOTIDE SEQUENCE [LARGE SCALE GENOMIC DNA]</scope>
    <source>
        <strain evidence="2 3">LYAD-421 SS1</strain>
    </source>
</reference>
<dbReference type="AlphaFoldDB" id="R7SRW5"/>
<feature type="compositionally biased region" description="Pro residues" evidence="1">
    <location>
        <begin position="207"/>
        <end position="218"/>
    </location>
</feature>
<evidence type="ECO:0000313" key="2">
    <source>
        <dbReference type="EMBL" id="EJF57687.1"/>
    </source>
</evidence>
<feature type="region of interest" description="Disordered" evidence="1">
    <location>
        <begin position="82"/>
        <end position="102"/>
    </location>
</feature>
<protein>
    <submittedName>
        <fullName evidence="2">Uncharacterized protein</fullName>
    </submittedName>
</protein>
<dbReference type="RefSeq" id="XP_007369537.1">
    <property type="nucleotide sequence ID" value="XM_007369475.1"/>
</dbReference>
<organism evidence="2 3">
    <name type="scientific">Dichomitus squalens (strain LYAD-421)</name>
    <name type="common">Western red white-rot fungus</name>
    <dbReference type="NCBI Taxonomy" id="732165"/>
    <lineage>
        <taxon>Eukaryota</taxon>
        <taxon>Fungi</taxon>
        <taxon>Dikarya</taxon>
        <taxon>Basidiomycota</taxon>
        <taxon>Agaricomycotina</taxon>
        <taxon>Agaricomycetes</taxon>
        <taxon>Polyporales</taxon>
        <taxon>Polyporaceae</taxon>
        <taxon>Dichomitus</taxon>
    </lineage>
</organism>
<dbReference type="Proteomes" id="UP000053319">
    <property type="component" value="Unassembled WGS sequence"/>
</dbReference>